<gene>
    <name evidence="2" type="ORF">EV421DRAFT_133669</name>
</gene>
<reference evidence="2" key="1">
    <citation type="submission" date="2023-06" db="EMBL/GenBank/DDBJ databases">
        <authorList>
            <consortium name="Lawrence Berkeley National Laboratory"/>
            <person name="Ahrendt S."/>
            <person name="Sahu N."/>
            <person name="Indic B."/>
            <person name="Wong-Bajracharya J."/>
            <person name="Merenyi Z."/>
            <person name="Ke H.-M."/>
            <person name="Monk M."/>
            <person name="Kocsube S."/>
            <person name="Drula E."/>
            <person name="Lipzen A."/>
            <person name="Balint B."/>
            <person name="Henrissat B."/>
            <person name="Andreopoulos B."/>
            <person name="Martin F.M."/>
            <person name="Harder C.B."/>
            <person name="Rigling D."/>
            <person name="Ford K.L."/>
            <person name="Foster G.D."/>
            <person name="Pangilinan J."/>
            <person name="Papanicolaou A."/>
            <person name="Barry K."/>
            <person name="LaButti K."/>
            <person name="Viragh M."/>
            <person name="Koriabine M."/>
            <person name="Yan M."/>
            <person name="Riley R."/>
            <person name="Champramary S."/>
            <person name="Plett K.L."/>
            <person name="Tsai I.J."/>
            <person name="Slot J."/>
            <person name="Sipos G."/>
            <person name="Plett J."/>
            <person name="Nagy L.G."/>
            <person name="Grigoriev I.V."/>
        </authorList>
    </citation>
    <scope>NUCLEOTIDE SEQUENCE</scope>
    <source>
        <strain evidence="2">FPL87.14</strain>
    </source>
</reference>
<accession>A0AA39IY28</accession>
<feature type="compositionally biased region" description="Acidic residues" evidence="1">
    <location>
        <begin position="67"/>
        <end position="84"/>
    </location>
</feature>
<dbReference type="Proteomes" id="UP001175226">
    <property type="component" value="Unassembled WGS sequence"/>
</dbReference>
<dbReference type="AlphaFoldDB" id="A0AA39IY28"/>
<sequence>MPTDISCDCKKCARLPPFLRYISRDLARKHLRKNGPALLVPARAIESDGTASSSAPQSSSNRLPTMPDDDLEPFDLPDSTEFDDPGTRNEDGPPQLHNGRPAFIERENVSTTPAPAPDDRYEEVIMPPCPDYGRDDPFDDDVAPIVPPAFTRGEPTAVRLAYLQAVYNNVFCNIPVSTTTDNLNMTLNALDAAGALPLVPPPVRTLTSAKKHLGIDPDAWIIPYTVCPRCWKLYTPHETENLASPACLYPGCVGTLYTESKDAKGRSKRRAVKILPQVSLLQSLRRMVRRKGFRKLVRDSRGAARNMNDDDDFVMKDMNDGSLWHDMSVGIKREVGNYGTVRDAPVSVGSRDRLTNKRFGLHLNGNLDWFGALENRPHSSGPIYVTIQDLQLSVRYLQVNTICVMVTPGPSEPTTEQLTNCMEPVMRDIRALKMGVSMEMYDEGDEDIIDEEVYADFICNNCDTPGARKFSGFVDVNKSEGYYYRDFQPRDNYDMLKQKYYSLTAPIQRQSAILRQISVSFDHSSAEPDEPYDDDDE</sequence>
<comment type="caution">
    <text evidence="2">The sequence shown here is derived from an EMBL/GenBank/DDBJ whole genome shotgun (WGS) entry which is preliminary data.</text>
</comment>
<proteinExistence type="predicted"/>
<organism evidence="2 3">
    <name type="scientific">Armillaria borealis</name>
    <dbReference type="NCBI Taxonomy" id="47425"/>
    <lineage>
        <taxon>Eukaryota</taxon>
        <taxon>Fungi</taxon>
        <taxon>Dikarya</taxon>
        <taxon>Basidiomycota</taxon>
        <taxon>Agaricomycotina</taxon>
        <taxon>Agaricomycetes</taxon>
        <taxon>Agaricomycetidae</taxon>
        <taxon>Agaricales</taxon>
        <taxon>Marasmiineae</taxon>
        <taxon>Physalacriaceae</taxon>
        <taxon>Armillaria</taxon>
    </lineage>
</organism>
<dbReference type="EMBL" id="JAUEPT010000105">
    <property type="protein sequence ID" value="KAK0431846.1"/>
    <property type="molecule type" value="Genomic_DNA"/>
</dbReference>
<name>A0AA39IY28_9AGAR</name>
<evidence type="ECO:0000313" key="2">
    <source>
        <dbReference type="EMBL" id="KAK0431846.1"/>
    </source>
</evidence>
<protein>
    <submittedName>
        <fullName evidence="2">Uncharacterized protein</fullName>
    </submittedName>
</protein>
<feature type="compositionally biased region" description="Low complexity" evidence="1">
    <location>
        <begin position="51"/>
        <end position="60"/>
    </location>
</feature>
<evidence type="ECO:0000256" key="1">
    <source>
        <dbReference type="SAM" id="MobiDB-lite"/>
    </source>
</evidence>
<feature type="region of interest" description="Disordered" evidence="1">
    <location>
        <begin position="42"/>
        <end position="122"/>
    </location>
</feature>
<keyword evidence="3" id="KW-1185">Reference proteome</keyword>
<evidence type="ECO:0000313" key="3">
    <source>
        <dbReference type="Proteomes" id="UP001175226"/>
    </source>
</evidence>